<dbReference type="FunFam" id="3.30.430.20:FF:000002">
    <property type="entry name" value="Cysteine-rich receptor-like protein kinase 10"/>
    <property type="match status" value="1"/>
</dbReference>
<feature type="domain" description="Gnk2-homologous" evidence="4">
    <location>
        <begin position="1"/>
        <end position="80"/>
    </location>
</feature>
<evidence type="ECO:0000256" key="2">
    <source>
        <dbReference type="ARBA" id="ARBA00022737"/>
    </source>
</evidence>
<dbReference type="Pfam" id="PF01657">
    <property type="entry name" value="Stress-antifung"/>
    <property type="match status" value="2"/>
</dbReference>
<dbReference type="CDD" id="cd23509">
    <property type="entry name" value="Gnk2-like"/>
    <property type="match status" value="2"/>
</dbReference>
<dbReference type="PANTHER" id="PTHR32099:SF51">
    <property type="entry name" value="CYSTEINE-RICH RECEPTOR-LIKE PROTEIN KINASE 25 ISOFORM X1"/>
    <property type="match status" value="1"/>
</dbReference>
<feature type="chain" id="PRO_5020525485" description="Gnk2-homologous domain-containing protein" evidence="3">
    <location>
        <begin position="33"/>
        <end position="242"/>
    </location>
</feature>
<dbReference type="STRING" id="43335.A0A4U5PNP4"/>
<dbReference type="PANTHER" id="PTHR32099">
    <property type="entry name" value="CYSTEINE-RICH REPEAT SECRETORY PROTEIN"/>
    <property type="match status" value="1"/>
</dbReference>
<evidence type="ECO:0000259" key="4">
    <source>
        <dbReference type="PROSITE" id="PS51473"/>
    </source>
</evidence>
<dbReference type="InterPro" id="IPR038408">
    <property type="entry name" value="GNK2_sf"/>
</dbReference>
<feature type="domain" description="Gnk2-homologous" evidence="4">
    <location>
        <begin position="86"/>
        <end position="196"/>
    </location>
</feature>
<protein>
    <recommendedName>
        <fullName evidence="4">Gnk2-homologous domain-containing protein</fullName>
    </recommendedName>
</protein>
<dbReference type="InterPro" id="IPR002902">
    <property type="entry name" value="GNK2"/>
</dbReference>
<accession>A0A4U5PNP4</accession>
<dbReference type="PROSITE" id="PS51473">
    <property type="entry name" value="GNK2"/>
    <property type="match status" value="2"/>
</dbReference>
<keyword evidence="1 3" id="KW-0732">Signal</keyword>
<organism evidence="5">
    <name type="scientific">Populus alba</name>
    <name type="common">White poplar</name>
    <dbReference type="NCBI Taxonomy" id="43335"/>
    <lineage>
        <taxon>Eukaryota</taxon>
        <taxon>Viridiplantae</taxon>
        <taxon>Streptophyta</taxon>
        <taxon>Embryophyta</taxon>
        <taxon>Tracheophyta</taxon>
        <taxon>Spermatophyta</taxon>
        <taxon>Magnoliopsida</taxon>
        <taxon>eudicotyledons</taxon>
        <taxon>Gunneridae</taxon>
        <taxon>Pentapetalae</taxon>
        <taxon>rosids</taxon>
        <taxon>fabids</taxon>
        <taxon>Malpighiales</taxon>
        <taxon>Salicaceae</taxon>
        <taxon>Saliceae</taxon>
        <taxon>Populus</taxon>
    </lineage>
</organism>
<dbReference type="Gene3D" id="3.30.430.20">
    <property type="entry name" value="Gnk2 domain, C-X8-C-X2-C motif"/>
    <property type="match status" value="2"/>
</dbReference>
<dbReference type="EMBL" id="RCHU01000657">
    <property type="protein sequence ID" value="TKR98852.1"/>
    <property type="molecule type" value="Genomic_DNA"/>
</dbReference>
<dbReference type="AlphaFoldDB" id="A0A4U5PNP4"/>
<evidence type="ECO:0000256" key="1">
    <source>
        <dbReference type="ARBA" id="ARBA00022729"/>
    </source>
</evidence>
<evidence type="ECO:0000256" key="3">
    <source>
        <dbReference type="SAM" id="SignalP"/>
    </source>
</evidence>
<feature type="signal peptide" evidence="3">
    <location>
        <begin position="1"/>
        <end position="32"/>
    </location>
</feature>
<gene>
    <name evidence="5" type="ORF">D5086_0000198900</name>
</gene>
<comment type="caution">
    <text evidence="5">The sequence shown here is derived from an EMBL/GenBank/DDBJ whole genome shotgun (WGS) entry which is preliminary data.</text>
</comment>
<keyword evidence="2" id="KW-0677">Repeat</keyword>
<name>A0A4U5PNP4_POPAL</name>
<evidence type="ECO:0000313" key="5">
    <source>
        <dbReference type="EMBL" id="TKR98852.1"/>
    </source>
</evidence>
<sequence>MYASTVPMDSSKLVLLLSFFYILLHQPSLTAAQPRGDVAVDVCRSCVNDSTHKILEVCPNKMGAYVVYAFCMIRYSNTSIFGVVDESPLVYQGNPQNVLDVTLFNQALQTLFLRLRDKAASGNSLKKFATGNQSAGVETIYAIVQCTPDLSEGQCSSCLLDLFRMITNCCGGNVTGKIGAKLIRPSCNLRWENGQFFNGTLEILPSPPPPQISSPTSLPAPAQGRPWIVINSLQLFDFDVLI</sequence>
<proteinExistence type="predicted"/>
<reference evidence="5" key="1">
    <citation type="submission" date="2018-10" db="EMBL/GenBank/DDBJ databases">
        <title>Population genomic analysis revealed the cold adaptation of white poplar.</title>
        <authorList>
            <person name="Liu Y.-J."/>
        </authorList>
    </citation>
    <scope>NUCLEOTIDE SEQUENCE [LARGE SCALE GENOMIC DNA]</scope>
    <source>
        <strain evidence="5">PAL-ZL1</strain>
    </source>
</reference>